<accession>A0A437QI39</accession>
<dbReference type="EMBL" id="SADE01000004">
    <property type="protein sequence ID" value="RVU34233.1"/>
    <property type="molecule type" value="Genomic_DNA"/>
</dbReference>
<sequence>MSKQPIEFYFDFSSPFAYIGSELIEAAAERQGVDIKWRPFLIGAAFKAVGSKPLLHAPLKGDYSKRDMERTARKHGIPFILPDVMSLKTVPASRAVYWAEVNAPDKLPALVHAVFRHAFAEDKDYSDPETVADLAAGVGIDPDAVLAGMQDQAIKDRLRDEVERGLERGVFGTPMFFHGDEPFWGVDHLPDLERWIETGGW</sequence>
<feature type="active site" description="Nucleophile" evidence="2">
    <location>
        <position position="14"/>
    </location>
</feature>
<organism evidence="4 5">
    <name type="scientific">Hwanghaeella grinnelliae</name>
    <dbReference type="NCBI Taxonomy" id="2500179"/>
    <lineage>
        <taxon>Bacteria</taxon>
        <taxon>Pseudomonadati</taxon>
        <taxon>Pseudomonadota</taxon>
        <taxon>Alphaproteobacteria</taxon>
        <taxon>Rhodospirillales</taxon>
        <taxon>Rhodospirillaceae</taxon>
        <taxon>Hwanghaeella</taxon>
    </lineage>
</organism>
<keyword evidence="1 4" id="KW-0413">Isomerase</keyword>
<dbReference type="GO" id="GO:1901170">
    <property type="term" value="P:naphthalene catabolic process"/>
    <property type="evidence" value="ECO:0007669"/>
    <property type="project" value="InterPro"/>
</dbReference>
<dbReference type="PANTHER" id="PTHR42943:SF2">
    <property type="entry name" value="GLUTATHIONE S-TRANSFERASE KAPPA 1"/>
    <property type="match status" value="1"/>
</dbReference>
<reference evidence="5" key="1">
    <citation type="submission" date="2019-01" db="EMBL/GenBank/DDBJ databases">
        <title>Gri0909 isolated from a small marine red alga.</title>
        <authorList>
            <person name="Kim J."/>
            <person name="Jeong S.E."/>
            <person name="Jeon C.O."/>
        </authorList>
    </citation>
    <scope>NUCLEOTIDE SEQUENCE [LARGE SCALE GENOMIC DNA]</scope>
    <source>
        <strain evidence="5">Gri0909</strain>
    </source>
</reference>
<dbReference type="InterPro" id="IPR051924">
    <property type="entry name" value="GST_Kappa/NadH"/>
</dbReference>
<dbReference type="GO" id="GO:0006749">
    <property type="term" value="P:glutathione metabolic process"/>
    <property type="evidence" value="ECO:0007669"/>
    <property type="project" value="TreeGrafter"/>
</dbReference>
<dbReference type="InterPro" id="IPR036249">
    <property type="entry name" value="Thioredoxin-like_sf"/>
</dbReference>
<dbReference type="GO" id="GO:0004602">
    <property type="term" value="F:glutathione peroxidase activity"/>
    <property type="evidence" value="ECO:0007669"/>
    <property type="project" value="TreeGrafter"/>
</dbReference>
<evidence type="ECO:0000259" key="3">
    <source>
        <dbReference type="Pfam" id="PF01323"/>
    </source>
</evidence>
<evidence type="ECO:0000256" key="1">
    <source>
        <dbReference type="PIRNR" id="PIRNR006386"/>
    </source>
</evidence>
<evidence type="ECO:0000313" key="5">
    <source>
        <dbReference type="Proteomes" id="UP000287447"/>
    </source>
</evidence>
<keyword evidence="5" id="KW-1185">Reference proteome</keyword>
<comment type="caution">
    <text evidence="4">The sequence shown here is derived from an EMBL/GenBank/DDBJ whole genome shotgun (WGS) entry which is preliminary data.</text>
</comment>
<dbReference type="SUPFAM" id="SSF52833">
    <property type="entry name" value="Thioredoxin-like"/>
    <property type="match status" value="1"/>
</dbReference>
<dbReference type="OrthoDB" id="5244108at2"/>
<dbReference type="Pfam" id="PF01323">
    <property type="entry name" value="DSBA"/>
    <property type="match status" value="1"/>
</dbReference>
<dbReference type="AlphaFoldDB" id="A0A437QI39"/>
<dbReference type="InterPro" id="IPR014440">
    <property type="entry name" value="HCCAis_GSTk"/>
</dbReference>
<evidence type="ECO:0000256" key="2">
    <source>
        <dbReference type="PIRSR" id="PIRSR006386-1"/>
    </source>
</evidence>
<dbReference type="GO" id="GO:0018845">
    <property type="term" value="F:2-hydroxychromene-2-carboxylate isomerase activity"/>
    <property type="evidence" value="ECO:0007669"/>
    <property type="project" value="UniProtKB-UniRule"/>
</dbReference>
<dbReference type="InterPro" id="IPR001853">
    <property type="entry name" value="DSBA-like_thioredoxin_dom"/>
</dbReference>
<dbReference type="PIRSF" id="PIRSF006386">
    <property type="entry name" value="HCCAis_GSTk"/>
    <property type="match status" value="1"/>
</dbReference>
<proteinExistence type="inferred from homology"/>
<dbReference type="CDD" id="cd03022">
    <property type="entry name" value="DsbA_HCCA_Iso"/>
    <property type="match status" value="1"/>
</dbReference>
<feature type="domain" description="DSBA-like thioredoxin" evidence="3">
    <location>
        <begin position="6"/>
        <end position="194"/>
    </location>
</feature>
<evidence type="ECO:0000313" key="4">
    <source>
        <dbReference type="EMBL" id="RVU34233.1"/>
    </source>
</evidence>
<protein>
    <recommendedName>
        <fullName evidence="1">2-hydroxychromene-2-carboxylate isomerase</fullName>
        <ecNumber evidence="1">5.99.1.4</ecNumber>
    </recommendedName>
</protein>
<name>A0A437QI39_9PROT</name>
<dbReference type="Proteomes" id="UP000287447">
    <property type="component" value="Unassembled WGS sequence"/>
</dbReference>
<dbReference type="PANTHER" id="PTHR42943">
    <property type="entry name" value="GLUTATHIONE S-TRANSFERASE KAPPA"/>
    <property type="match status" value="1"/>
</dbReference>
<comment type="similarity">
    <text evidence="1">Belongs to the GST superfamily. NadH family.</text>
</comment>
<dbReference type="Gene3D" id="3.40.30.10">
    <property type="entry name" value="Glutaredoxin"/>
    <property type="match status" value="1"/>
</dbReference>
<dbReference type="InterPro" id="IPR044087">
    <property type="entry name" value="NahD-like"/>
</dbReference>
<gene>
    <name evidence="4" type="ORF">EOI86_24300</name>
</gene>
<comment type="catalytic activity">
    <reaction evidence="1">
        <text>2-hydroxychromene-2-carboxylate = (3E)-4-(2-hydroxyphenyl)-2-oxobut-3-enoate</text>
        <dbReference type="Rhea" id="RHEA:27401"/>
        <dbReference type="ChEBI" id="CHEBI:59350"/>
        <dbReference type="ChEBI" id="CHEBI:59353"/>
        <dbReference type="EC" id="5.99.1.4"/>
    </reaction>
</comment>
<dbReference type="GO" id="GO:0004364">
    <property type="term" value="F:glutathione transferase activity"/>
    <property type="evidence" value="ECO:0007669"/>
    <property type="project" value="TreeGrafter"/>
</dbReference>
<dbReference type="RefSeq" id="WP_127768263.1">
    <property type="nucleotide sequence ID" value="NZ_SADE01000004.1"/>
</dbReference>
<dbReference type="EC" id="5.99.1.4" evidence="1"/>